<name>A0ABT5IBE0_9CAUL</name>
<dbReference type="Pfam" id="PF05284">
    <property type="entry name" value="DUF736"/>
    <property type="match status" value="1"/>
</dbReference>
<evidence type="ECO:0000313" key="1">
    <source>
        <dbReference type="EMBL" id="MDC7693496.1"/>
    </source>
</evidence>
<dbReference type="RefSeq" id="WP_272740259.1">
    <property type="nucleotide sequence ID" value="NZ_JAQQKW010000002.1"/>
</dbReference>
<comment type="caution">
    <text evidence="1">The sequence shown here is derived from an EMBL/GenBank/DDBJ whole genome shotgun (WGS) entry which is preliminary data.</text>
</comment>
<dbReference type="EMBL" id="JAQQKW010000002">
    <property type="protein sequence ID" value="MDC7693496.1"/>
    <property type="molecule type" value="Genomic_DNA"/>
</dbReference>
<dbReference type="InterPro" id="IPR007948">
    <property type="entry name" value="DUF736"/>
</dbReference>
<evidence type="ECO:0000313" key="2">
    <source>
        <dbReference type="Proteomes" id="UP001216595"/>
    </source>
</evidence>
<sequence length="102" mass="11282">MSIIGTFVKSDTGFTGTIKTVSLNFKARLVETDGGSENAPDYRVYSGAAEVGAGWKRTAENSRAYISIKLDDPSFPHPIYASLFEGEDPDTFNLLWSRRRSQ</sequence>
<keyword evidence="2" id="KW-1185">Reference proteome</keyword>
<dbReference type="Proteomes" id="UP001216595">
    <property type="component" value="Unassembled WGS sequence"/>
</dbReference>
<gene>
    <name evidence="1" type="ORF">PQU94_04275</name>
</gene>
<proteinExistence type="predicted"/>
<protein>
    <submittedName>
        <fullName evidence="1">DUF736 domain-containing protein</fullName>
    </submittedName>
</protein>
<organism evidence="1 2">
    <name type="scientific">Asticcacaulis currens</name>
    <dbReference type="NCBI Taxonomy" id="2984210"/>
    <lineage>
        <taxon>Bacteria</taxon>
        <taxon>Pseudomonadati</taxon>
        <taxon>Pseudomonadota</taxon>
        <taxon>Alphaproteobacteria</taxon>
        <taxon>Caulobacterales</taxon>
        <taxon>Caulobacteraceae</taxon>
        <taxon>Asticcacaulis</taxon>
    </lineage>
</organism>
<accession>A0ABT5IBE0</accession>
<reference evidence="1 2" key="1">
    <citation type="submission" date="2023-01" db="EMBL/GenBank/DDBJ databases">
        <title>Novel species of the genus Asticcacaulis isolated from rivers.</title>
        <authorList>
            <person name="Lu H."/>
        </authorList>
    </citation>
    <scope>NUCLEOTIDE SEQUENCE [LARGE SCALE GENOMIC DNA]</scope>
    <source>
        <strain evidence="1 2">DXS10W</strain>
    </source>
</reference>